<dbReference type="RefSeq" id="WP_234865505.1">
    <property type="nucleotide sequence ID" value="NZ_JAKEVY010000002.1"/>
</dbReference>
<sequence length="145" mass="16267">MYKMVIVVSLLAVGIVGCSREVEVAASREEPVETQIEFSIYAAKDYSTPEYQQVEASLTLTAGVIDIQTGAFIKKWDTLITRNLVDFPDLEQSITIEKSIPLRINKERLQVAHSIRYNNNGQLSQTANFVTLPSDQVRHLKKIGL</sequence>
<keyword evidence="2" id="KW-1185">Reference proteome</keyword>
<evidence type="ECO:0000313" key="2">
    <source>
        <dbReference type="Proteomes" id="UP001200145"/>
    </source>
</evidence>
<evidence type="ECO:0000313" key="1">
    <source>
        <dbReference type="EMBL" id="MCF1714648.1"/>
    </source>
</evidence>
<dbReference type="PROSITE" id="PS51257">
    <property type="entry name" value="PROKAR_LIPOPROTEIN"/>
    <property type="match status" value="1"/>
</dbReference>
<gene>
    <name evidence="1" type="ORF">L0U88_08430</name>
</gene>
<accession>A0ABS9BHR6</accession>
<name>A0ABS9BHR6_9BACT</name>
<reference evidence="1 2" key="1">
    <citation type="submission" date="2022-01" db="EMBL/GenBank/DDBJ databases">
        <title>Flavihumibacter sp. nov., isolated from sediment of a river.</title>
        <authorList>
            <person name="Liu H."/>
        </authorList>
    </citation>
    <scope>NUCLEOTIDE SEQUENCE [LARGE SCALE GENOMIC DNA]</scope>
    <source>
        <strain evidence="1 2">RY-1</strain>
    </source>
</reference>
<proteinExistence type="predicted"/>
<comment type="caution">
    <text evidence="1">The sequence shown here is derived from an EMBL/GenBank/DDBJ whole genome shotgun (WGS) entry which is preliminary data.</text>
</comment>
<dbReference type="EMBL" id="JAKEVY010000002">
    <property type="protein sequence ID" value="MCF1714648.1"/>
    <property type="molecule type" value="Genomic_DNA"/>
</dbReference>
<dbReference type="Proteomes" id="UP001200145">
    <property type="component" value="Unassembled WGS sequence"/>
</dbReference>
<organism evidence="1 2">
    <name type="scientific">Flavihumibacter fluminis</name>
    <dbReference type="NCBI Taxonomy" id="2909236"/>
    <lineage>
        <taxon>Bacteria</taxon>
        <taxon>Pseudomonadati</taxon>
        <taxon>Bacteroidota</taxon>
        <taxon>Chitinophagia</taxon>
        <taxon>Chitinophagales</taxon>
        <taxon>Chitinophagaceae</taxon>
        <taxon>Flavihumibacter</taxon>
    </lineage>
</organism>
<protein>
    <submittedName>
        <fullName evidence="1">Uncharacterized protein</fullName>
    </submittedName>
</protein>